<accession>A0A1M5T338</accession>
<dbReference type="EMBL" id="FQWS01000002">
    <property type="protein sequence ID" value="SHH44773.1"/>
    <property type="molecule type" value="Genomic_DNA"/>
</dbReference>
<dbReference type="PANTHER" id="PTHR46825:SF12">
    <property type="entry name" value="PENICILLIN-BINDING PROTEIN 4"/>
    <property type="match status" value="1"/>
</dbReference>
<dbReference type="InterPro" id="IPR001466">
    <property type="entry name" value="Beta-lactam-related"/>
</dbReference>
<dbReference type="InterPro" id="IPR012338">
    <property type="entry name" value="Beta-lactam/transpept-like"/>
</dbReference>
<evidence type="ECO:0000313" key="3">
    <source>
        <dbReference type="EMBL" id="SHH44773.1"/>
    </source>
</evidence>
<dbReference type="RefSeq" id="WP_073086080.1">
    <property type="nucleotide sequence ID" value="NZ_FQWS01000002.1"/>
</dbReference>
<evidence type="ECO:0000259" key="2">
    <source>
        <dbReference type="Pfam" id="PF00144"/>
    </source>
</evidence>
<keyword evidence="1" id="KW-0732">Signal</keyword>
<reference evidence="4" key="1">
    <citation type="submission" date="2016-11" db="EMBL/GenBank/DDBJ databases">
        <authorList>
            <person name="Varghese N."/>
            <person name="Submissions S."/>
        </authorList>
    </citation>
    <scope>NUCLEOTIDE SEQUENCE [LARGE SCALE GENOMIC DNA]</scope>
    <source>
        <strain evidence="4">DSM 25330</strain>
    </source>
</reference>
<gene>
    <name evidence="3" type="ORF">SAMN05444148_2038</name>
</gene>
<proteinExistence type="predicted"/>
<dbReference type="AlphaFoldDB" id="A0A1M5T338"/>
<evidence type="ECO:0000256" key="1">
    <source>
        <dbReference type="SAM" id="SignalP"/>
    </source>
</evidence>
<dbReference type="Pfam" id="PF00144">
    <property type="entry name" value="Beta-lactamase"/>
    <property type="match status" value="1"/>
</dbReference>
<feature type="chain" id="PRO_5013019711" evidence="1">
    <location>
        <begin position="26"/>
        <end position="392"/>
    </location>
</feature>
<feature type="domain" description="Beta-lactamase-related" evidence="2">
    <location>
        <begin position="58"/>
        <end position="375"/>
    </location>
</feature>
<dbReference type="OrthoDB" id="9797709at2"/>
<dbReference type="Gene3D" id="3.40.710.10">
    <property type="entry name" value="DD-peptidase/beta-lactamase superfamily"/>
    <property type="match status" value="1"/>
</dbReference>
<evidence type="ECO:0000313" key="4">
    <source>
        <dbReference type="Proteomes" id="UP000184522"/>
    </source>
</evidence>
<dbReference type="STRING" id="1089305.SAMN05444148_2038"/>
<name>A0A1M5T338_9FLAO</name>
<protein>
    <submittedName>
        <fullName evidence="3">CubicO group peptidase, beta-lactamase class C family</fullName>
    </submittedName>
</protein>
<dbReference type="PANTHER" id="PTHR46825">
    <property type="entry name" value="D-ALANYL-D-ALANINE-CARBOXYPEPTIDASE/ENDOPEPTIDASE AMPH"/>
    <property type="match status" value="1"/>
</dbReference>
<sequence length="392" mass="43779">MFRIKHLAKLSVFLFFIIFISQVSAQANPTYSEAVESRIKAVENNLRDKPMDSSDTTHNITERMKFHNIPAVSIAVIKNYELDWARAYGFADKEAQIPATTKTLFQAASISKSLNAVGVLRWAETNNIDLEADIDTYLKNWKLKSRKKANGKTISIASILSHSAGLSRHGFGGYEVGEALPTTQQILDGKKPANTNKVKSLFEPNTKFKYSGGGTTITQLILTENTGIAYDTYMKEQILNPLGMTQSFYTQPPPKDAPLATAYWSKGKPLKTKYHVYPEMAAAGLWTTPTDLSKYIIEMQKSLKGESNKLLSKDMTKKMMTPYLEGETAGFGVFFSEILGKTYFQHGGSNEGFKCHYYASLEGGNGVVIMVNSENYDIITEIIRSVVKVYEW</sequence>
<keyword evidence="4" id="KW-1185">Reference proteome</keyword>
<organism evidence="3 4">
    <name type="scientific">Winogradskyella jejuensis</name>
    <dbReference type="NCBI Taxonomy" id="1089305"/>
    <lineage>
        <taxon>Bacteria</taxon>
        <taxon>Pseudomonadati</taxon>
        <taxon>Bacteroidota</taxon>
        <taxon>Flavobacteriia</taxon>
        <taxon>Flavobacteriales</taxon>
        <taxon>Flavobacteriaceae</taxon>
        <taxon>Winogradskyella</taxon>
    </lineage>
</organism>
<feature type="signal peptide" evidence="1">
    <location>
        <begin position="1"/>
        <end position="25"/>
    </location>
</feature>
<dbReference type="SUPFAM" id="SSF56601">
    <property type="entry name" value="beta-lactamase/transpeptidase-like"/>
    <property type="match status" value="1"/>
</dbReference>
<dbReference type="Proteomes" id="UP000184522">
    <property type="component" value="Unassembled WGS sequence"/>
</dbReference>
<dbReference type="InterPro" id="IPR050491">
    <property type="entry name" value="AmpC-like"/>
</dbReference>